<organism evidence="1">
    <name type="scientific">marine sediment metagenome</name>
    <dbReference type="NCBI Taxonomy" id="412755"/>
    <lineage>
        <taxon>unclassified sequences</taxon>
        <taxon>metagenomes</taxon>
        <taxon>ecological metagenomes</taxon>
    </lineage>
</organism>
<evidence type="ECO:0000313" key="1">
    <source>
        <dbReference type="EMBL" id="GAG37422.1"/>
    </source>
</evidence>
<gene>
    <name evidence="1" type="ORF">S01H1_69120</name>
</gene>
<dbReference type="EMBL" id="BARS01045865">
    <property type="protein sequence ID" value="GAG37422.1"/>
    <property type="molecule type" value="Genomic_DNA"/>
</dbReference>
<protein>
    <submittedName>
        <fullName evidence="1">Uncharacterized protein</fullName>
    </submittedName>
</protein>
<accession>X0XQ12</accession>
<sequence length="54" mass="6459">LFCSRQDRPVTRKQLHDELYRLKLDSIPDTTLDRIWKAIPEKFRNLGGRPKSYS</sequence>
<dbReference type="AlphaFoldDB" id="X0XQ12"/>
<proteinExistence type="predicted"/>
<comment type="caution">
    <text evidence="1">The sequence shown here is derived from an EMBL/GenBank/DDBJ whole genome shotgun (WGS) entry which is preliminary data.</text>
</comment>
<reference evidence="1" key="1">
    <citation type="journal article" date="2014" name="Front. Microbiol.">
        <title>High frequency of phylogenetically diverse reductive dehalogenase-homologous genes in deep subseafloor sedimentary metagenomes.</title>
        <authorList>
            <person name="Kawai M."/>
            <person name="Futagami T."/>
            <person name="Toyoda A."/>
            <person name="Takaki Y."/>
            <person name="Nishi S."/>
            <person name="Hori S."/>
            <person name="Arai W."/>
            <person name="Tsubouchi T."/>
            <person name="Morono Y."/>
            <person name="Uchiyama I."/>
            <person name="Ito T."/>
            <person name="Fujiyama A."/>
            <person name="Inagaki F."/>
            <person name="Takami H."/>
        </authorList>
    </citation>
    <scope>NUCLEOTIDE SEQUENCE</scope>
    <source>
        <strain evidence="1">Expedition CK06-06</strain>
    </source>
</reference>
<feature type="non-terminal residue" evidence="1">
    <location>
        <position position="1"/>
    </location>
</feature>
<name>X0XQ12_9ZZZZ</name>